<evidence type="ECO:0000313" key="1">
    <source>
        <dbReference type="EMBL" id="WHF51898.1"/>
    </source>
</evidence>
<sequence>MKQTKNIISFFERVIEDDRLYPSHISMYVSLLQFWSLNRFQNPFRICRKEVMNLSKIKSLSTYHKCIRELHCAGFIIYSPNYNSYIGSLIEIIDFESEVKDKNKLFQNQNLLPKEETCFYVPMIDEVERYFTERDFSPGEANQFYSFYQSIDWKLCNKKPMKCWQSAARNWISRVKNVNQ</sequence>
<name>A0ABY8RD51_9FLAO</name>
<protein>
    <recommendedName>
        <fullName evidence="3">Transcriptional regulator</fullName>
    </recommendedName>
</protein>
<evidence type="ECO:0000313" key="2">
    <source>
        <dbReference type="Proteomes" id="UP001241656"/>
    </source>
</evidence>
<gene>
    <name evidence="1" type="ORF">QGN23_01145</name>
</gene>
<accession>A0ABY8RD51</accession>
<evidence type="ECO:0008006" key="3">
    <source>
        <dbReference type="Google" id="ProtNLM"/>
    </source>
</evidence>
<dbReference type="RefSeq" id="WP_282905210.1">
    <property type="nucleotide sequence ID" value="NZ_CP124855.1"/>
</dbReference>
<keyword evidence="2" id="KW-1185">Reference proteome</keyword>
<organism evidence="1 2">
    <name type="scientific">Chryseobacterium gotjawalense</name>
    <dbReference type="NCBI Taxonomy" id="3042315"/>
    <lineage>
        <taxon>Bacteria</taxon>
        <taxon>Pseudomonadati</taxon>
        <taxon>Bacteroidota</taxon>
        <taxon>Flavobacteriia</taxon>
        <taxon>Flavobacteriales</taxon>
        <taxon>Weeksellaceae</taxon>
        <taxon>Chryseobacterium group</taxon>
        <taxon>Chryseobacterium</taxon>
    </lineage>
</organism>
<proteinExistence type="predicted"/>
<dbReference type="EMBL" id="CP124855">
    <property type="protein sequence ID" value="WHF51898.1"/>
    <property type="molecule type" value="Genomic_DNA"/>
</dbReference>
<dbReference type="Proteomes" id="UP001241656">
    <property type="component" value="Chromosome"/>
</dbReference>
<reference evidence="1 2" key="1">
    <citation type="submission" date="2023-05" db="EMBL/GenBank/DDBJ databases">
        <title>Genomic insight into Chryseobacterium sp. wdc7 isolated forest soil (Gotjawal).</title>
        <authorList>
            <person name="Park S.-J."/>
        </authorList>
    </citation>
    <scope>NUCLEOTIDE SEQUENCE [LARGE SCALE GENOMIC DNA]</scope>
    <source>
        <strain evidence="2">wdc7</strain>
    </source>
</reference>